<dbReference type="EMBL" id="NKUJ01000123">
    <property type="protein sequence ID" value="RMJ12870.1"/>
    <property type="molecule type" value="Genomic_DNA"/>
</dbReference>
<organism evidence="3 4">
    <name type="scientific">Fusarium kuroshium</name>
    <dbReference type="NCBI Taxonomy" id="2010991"/>
    <lineage>
        <taxon>Eukaryota</taxon>
        <taxon>Fungi</taxon>
        <taxon>Dikarya</taxon>
        <taxon>Ascomycota</taxon>
        <taxon>Pezizomycotina</taxon>
        <taxon>Sordariomycetes</taxon>
        <taxon>Hypocreomycetidae</taxon>
        <taxon>Hypocreales</taxon>
        <taxon>Nectriaceae</taxon>
        <taxon>Fusarium</taxon>
        <taxon>Fusarium solani species complex</taxon>
    </lineage>
</organism>
<feature type="compositionally biased region" description="Acidic residues" evidence="2">
    <location>
        <begin position="896"/>
        <end position="905"/>
    </location>
</feature>
<proteinExistence type="predicted"/>
<name>A0A3M2S5M8_9HYPO</name>
<feature type="compositionally biased region" description="Polar residues" evidence="2">
    <location>
        <begin position="763"/>
        <end position="773"/>
    </location>
</feature>
<dbReference type="PANTHER" id="PTHR39597:SF1">
    <property type="entry name" value="UBA DOMAIN-CONTAINING PROTEIN RUP1"/>
    <property type="match status" value="1"/>
</dbReference>
<dbReference type="GO" id="GO:0005829">
    <property type="term" value="C:cytosol"/>
    <property type="evidence" value="ECO:0007669"/>
    <property type="project" value="TreeGrafter"/>
</dbReference>
<feature type="region of interest" description="Disordered" evidence="2">
    <location>
        <begin position="87"/>
        <end position="119"/>
    </location>
</feature>
<evidence type="ECO:0008006" key="5">
    <source>
        <dbReference type="Google" id="ProtNLM"/>
    </source>
</evidence>
<evidence type="ECO:0000313" key="3">
    <source>
        <dbReference type="EMBL" id="RMJ12870.1"/>
    </source>
</evidence>
<evidence type="ECO:0000256" key="2">
    <source>
        <dbReference type="SAM" id="MobiDB-lite"/>
    </source>
</evidence>
<dbReference type="STRING" id="2010991.A0A3M2S5M8"/>
<feature type="compositionally biased region" description="Basic and acidic residues" evidence="2">
    <location>
        <begin position="734"/>
        <end position="747"/>
    </location>
</feature>
<keyword evidence="1" id="KW-0175">Coiled coil</keyword>
<feature type="compositionally biased region" description="Basic and acidic residues" evidence="2">
    <location>
        <begin position="862"/>
        <end position="874"/>
    </location>
</feature>
<keyword evidence="4" id="KW-1185">Reference proteome</keyword>
<reference evidence="3 4" key="1">
    <citation type="submission" date="2017-06" db="EMBL/GenBank/DDBJ databases">
        <title>Comparative genomic analysis of Ambrosia Fusariam Clade fungi.</title>
        <authorList>
            <person name="Stajich J.E."/>
            <person name="Carrillo J."/>
            <person name="Kijimoto T."/>
            <person name="Eskalen A."/>
            <person name="O'Donnell K."/>
            <person name="Kasson M."/>
        </authorList>
    </citation>
    <scope>NUCLEOTIDE SEQUENCE [LARGE SCALE GENOMIC DNA]</scope>
    <source>
        <strain evidence="3">UCR3666</strain>
    </source>
</reference>
<protein>
    <recommendedName>
        <fullName evidence="5">UBA domain-containing protein</fullName>
    </recommendedName>
</protein>
<sequence>MASMEPSEDEIGQVIDFAGLDPVDDRFMVAQALKHNNRNAETVLTQFFDNPDNFRQKYQTAWDESMFAADRDGTDNSAGISFHIESSDHDVIQGVTPPPDSYALGAPSRPPSRSNNRSPLGRMVELTAAQVPGTALAHNVDNALTRTVGVPNSHAQEEDDVQRALRESAQEAGITLPQDETGITEPSASLPYFGPASRSEYDQNSWAMVPVGPAKEISPSDPPPSKRKRAPGSPAFLILSNSDSGGHKLGGLLTILHEIPIARNVLLGLGSHTSSYGHRSDWWKGQEILSPEVQAKMLTELRWEHRSHNETAFDEEVHRLMAFLDDTERAYGSASVLTELFPEVDGRAIERKFYDLIDARHGDQTQAIMQLAVLGKFHEDGDSDIDEVKFGLLDIDLSQNEDGCTKTLYEALDHIMWSDALGYDGIHAGSKMAFFKETGDVLALNIGGDGPGDSIEVPQELYLERYLPTRKDEAKRIQRGWRHTKREVRRIEVQKEQIYRLWDDWDHGKYDDKRVLLKKATEQWGEYRSYLEGLARFQAMENSGLQTDKYPDYRAAPCQLDGEAQKQHEKVAQVIEYSEQLLANLEIRMKGLDAELEQIVGKQRALGRLLTVPDKPGRPKPMTCKKYLLRGVATTPNIIYVCRRGEADLIELDDEAKKPSDQWWRMAYNPNEEQPVKVEKIEIERVFRDMWQETKTPLLVYATDEALDTSKSPLPNQLERFVKAENKAFHQELNQERNETSEPKRATFVDPISPSKRKHRSDSVCSMDSNRASLGSDDRNGFDNPFEDQDDAIGTEMTEFGNPPDQAHSFDVSQDTLPALIPQPASALELLTEAASATMTPSTVGADRVESSPAKSPPAVTEDSRAPEMQERARPPSFMTLPADSSTATDKKENGDMMDMEIPEH</sequence>
<feature type="region of interest" description="Disordered" evidence="2">
    <location>
        <begin position="734"/>
        <end position="786"/>
    </location>
</feature>
<dbReference type="Proteomes" id="UP000277212">
    <property type="component" value="Unassembled WGS sequence"/>
</dbReference>
<feature type="region of interest" description="Disordered" evidence="2">
    <location>
        <begin position="212"/>
        <end position="234"/>
    </location>
</feature>
<dbReference type="InterPro" id="IPR055335">
    <property type="entry name" value="Ucp6/RUP1"/>
</dbReference>
<evidence type="ECO:0000313" key="4">
    <source>
        <dbReference type="Proteomes" id="UP000277212"/>
    </source>
</evidence>
<dbReference type="PANTHER" id="PTHR39597">
    <property type="entry name" value="UBA DOMAIN-CONTAINING PROTEIN RUP1"/>
    <property type="match status" value="1"/>
</dbReference>
<dbReference type="AlphaFoldDB" id="A0A3M2S5M8"/>
<accession>A0A3M2S5M8</accession>
<dbReference type="OrthoDB" id="4489171at2759"/>
<dbReference type="GO" id="GO:0005634">
    <property type="term" value="C:nucleus"/>
    <property type="evidence" value="ECO:0007669"/>
    <property type="project" value="TreeGrafter"/>
</dbReference>
<gene>
    <name evidence="3" type="ORF">CDV36_007493</name>
</gene>
<comment type="caution">
    <text evidence="3">The sequence shown here is derived from an EMBL/GenBank/DDBJ whole genome shotgun (WGS) entry which is preliminary data.</text>
</comment>
<feature type="coiled-coil region" evidence="1">
    <location>
        <begin position="575"/>
        <end position="602"/>
    </location>
</feature>
<dbReference type="GO" id="GO:0016579">
    <property type="term" value="P:protein deubiquitination"/>
    <property type="evidence" value="ECO:0007669"/>
    <property type="project" value="TreeGrafter"/>
</dbReference>
<evidence type="ECO:0000256" key="1">
    <source>
        <dbReference type="SAM" id="Coils"/>
    </source>
</evidence>
<feature type="region of interest" description="Disordered" evidence="2">
    <location>
        <begin position="839"/>
        <end position="905"/>
    </location>
</feature>